<name>A0A5B8MQ33_9CHLO</name>
<dbReference type="GO" id="GO:0005829">
    <property type="term" value="C:cytosol"/>
    <property type="evidence" value="ECO:0007669"/>
    <property type="project" value="TreeGrafter"/>
</dbReference>
<dbReference type="OrthoDB" id="419598at2759"/>
<accession>A0A5B8MQ33</accession>
<evidence type="ECO:0000259" key="1">
    <source>
        <dbReference type="Pfam" id="PF01370"/>
    </source>
</evidence>
<gene>
    <name evidence="2" type="ORF">A3770_08p51470</name>
</gene>
<organism evidence="2 3">
    <name type="scientific">Chloropicon primus</name>
    <dbReference type="NCBI Taxonomy" id="1764295"/>
    <lineage>
        <taxon>Eukaryota</taxon>
        <taxon>Viridiplantae</taxon>
        <taxon>Chlorophyta</taxon>
        <taxon>Chloropicophyceae</taxon>
        <taxon>Chloropicales</taxon>
        <taxon>Chloropicaceae</taxon>
        <taxon>Chloropicon</taxon>
    </lineage>
</organism>
<dbReference type="STRING" id="1764295.A0A5B8MQ33"/>
<dbReference type="SUPFAM" id="SSF51735">
    <property type="entry name" value="NAD(P)-binding Rossmann-fold domains"/>
    <property type="match status" value="1"/>
</dbReference>
<dbReference type="PANTHER" id="PTHR43725">
    <property type="entry name" value="UDP-GLUCOSE 4-EPIMERASE"/>
    <property type="match status" value="1"/>
</dbReference>
<dbReference type="EMBL" id="CP031041">
    <property type="protein sequence ID" value="QDZ22629.1"/>
    <property type="molecule type" value="Genomic_DNA"/>
</dbReference>
<dbReference type="PANTHER" id="PTHR43725:SF6">
    <property type="entry name" value="CHLOROPLAST STEM-LOOP BINDING PROTEIN OF 41 KDA A, CHLOROPLASTIC"/>
    <property type="match status" value="1"/>
</dbReference>
<dbReference type="Pfam" id="PF01370">
    <property type="entry name" value="Epimerase"/>
    <property type="match status" value="1"/>
</dbReference>
<dbReference type="AlphaFoldDB" id="A0A5B8MQ33"/>
<sequence>MSALVTRSCATSKVGGARRATNPLCLPSVVLGSRTASLRRQHQQQKHDVRANASVFVVNTPGGGHAVIGFHLAKQLAEQNHDVTIMVPGDEGSDKMNKEPFSRFDELRSMGVKTVWGSTSDCGACASGSYDVVVDNNGKDLDTCQPVIDWAVGQGAKQFLYVSSAGIYKPSVTPPHVEGDPVKESASHVSVENYLRSASVEESIFRPQYITGDANNKDCEEWFFDRIARGRPVPIPGDGMATTNVAQVEDMAKMMTLAVENDQAHGGLFNCVGDRGVTLNGLVELAAEAAGVNMADVKIINYDPEEVGVEGKKAFPFRYTYHFFSEPRAAVAKLGMTYERTLGDALKERWAAYKASGRAEKDMSFEMDDKIISAMTEKVAA</sequence>
<dbReference type="Gene3D" id="3.40.50.720">
    <property type="entry name" value="NAD(P)-binding Rossmann-like Domain"/>
    <property type="match status" value="1"/>
</dbReference>
<dbReference type="GO" id="GO:0003978">
    <property type="term" value="F:UDP-glucose 4-epimerase activity"/>
    <property type="evidence" value="ECO:0007669"/>
    <property type="project" value="TreeGrafter"/>
</dbReference>
<keyword evidence="3" id="KW-1185">Reference proteome</keyword>
<evidence type="ECO:0000313" key="2">
    <source>
        <dbReference type="EMBL" id="QDZ22629.1"/>
    </source>
</evidence>
<protein>
    <submittedName>
        <fullName evidence="2">Chloroplast stem-loop-binding protein</fullName>
    </submittedName>
</protein>
<dbReference type="InterPro" id="IPR036291">
    <property type="entry name" value="NAD(P)-bd_dom_sf"/>
</dbReference>
<dbReference type="GO" id="GO:0005996">
    <property type="term" value="P:monosaccharide metabolic process"/>
    <property type="evidence" value="ECO:0007669"/>
    <property type="project" value="TreeGrafter"/>
</dbReference>
<evidence type="ECO:0000313" key="3">
    <source>
        <dbReference type="Proteomes" id="UP000316726"/>
    </source>
</evidence>
<dbReference type="InterPro" id="IPR001509">
    <property type="entry name" value="Epimerase_deHydtase"/>
</dbReference>
<proteinExistence type="predicted"/>
<feature type="domain" description="NAD-dependent epimerase/dehydratase" evidence="1">
    <location>
        <begin position="63"/>
        <end position="270"/>
    </location>
</feature>
<dbReference type="Proteomes" id="UP000316726">
    <property type="component" value="Chromosome 8"/>
</dbReference>
<reference evidence="2 3" key="1">
    <citation type="submission" date="2018-07" db="EMBL/GenBank/DDBJ databases">
        <title>The complete nuclear genome of the prasinophyte Chloropicon primus (CCMP1205).</title>
        <authorList>
            <person name="Pombert J.-F."/>
            <person name="Otis C."/>
            <person name="Turmel M."/>
            <person name="Lemieux C."/>
        </authorList>
    </citation>
    <scope>NUCLEOTIDE SEQUENCE [LARGE SCALE GENOMIC DNA]</scope>
    <source>
        <strain evidence="2 3">CCMP1205</strain>
    </source>
</reference>
<dbReference type="FunFam" id="3.40.50.720:FF:000321">
    <property type="entry name" value="Chloroplast stem-loop binding protein of 41 kDa a, chloroplastic"/>
    <property type="match status" value="1"/>
</dbReference>